<evidence type="ECO:0000313" key="4">
    <source>
        <dbReference type="Proteomes" id="UP000757900"/>
    </source>
</evidence>
<protein>
    <submittedName>
        <fullName evidence="3">Uncharacterized protein</fullName>
    </submittedName>
</protein>
<evidence type="ECO:0000256" key="2">
    <source>
        <dbReference type="SAM" id="SignalP"/>
    </source>
</evidence>
<feature type="compositionally biased region" description="Low complexity" evidence="1">
    <location>
        <begin position="43"/>
        <end position="64"/>
    </location>
</feature>
<accession>A0A929MVU3</accession>
<name>A0A929MVU3_ABIDE</name>
<proteinExistence type="predicted"/>
<feature type="region of interest" description="Disordered" evidence="1">
    <location>
        <begin position="31"/>
        <end position="100"/>
    </location>
</feature>
<dbReference type="EMBL" id="JABZFV010000293">
    <property type="protein sequence ID" value="MBF0935580.1"/>
    <property type="molecule type" value="Genomic_DNA"/>
</dbReference>
<feature type="chain" id="PRO_5037047631" evidence="2">
    <location>
        <begin position="26"/>
        <end position="195"/>
    </location>
</feature>
<comment type="caution">
    <text evidence="3">The sequence shown here is derived from an EMBL/GenBank/DDBJ whole genome shotgun (WGS) entry which is preliminary data.</text>
</comment>
<reference evidence="3" key="1">
    <citation type="submission" date="2020-04" db="EMBL/GenBank/DDBJ databases">
        <title>Deep metagenomics examines the oral microbiome during advanced dental caries in children, revealing novel taxa and co-occurrences with host molecules.</title>
        <authorList>
            <person name="Baker J.L."/>
            <person name="Morton J.T."/>
            <person name="Dinis M."/>
            <person name="Alvarez R."/>
            <person name="Tran N.C."/>
            <person name="Knight R."/>
            <person name="Edlund A."/>
        </authorList>
    </citation>
    <scope>NUCLEOTIDE SEQUENCE</scope>
    <source>
        <strain evidence="3">JCVI_23_bin.16</strain>
    </source>
</reference>
<evidence type="ECO:0000313" key="3">
    <source>
        <dbReference type="EMBL" id="MBF0935580.1"/>
    </source>
</evidence>
<dbReference type="AlphaFoldDB" id="A0A929MVU3"/>
<gene>
    <name evidence="3" type="ORF">HXK00_08095</name>
</gene>
<dbReference type="Proteomes" id="UP000757900">
    <property type="component" value="Unassembled WGS sequence"/>
</dbReference>
<feature type="compositionally biased region" description="Polar residues" evidence="1">
    <location>
        <begin position="65"/>
        <end position="83"/>
    </location>
</feature>
<feature type="non-terminal residue" evidence="3">
    <location>
        <position position="195"/>
    </location>
</feature>
<feature type="signal peptide" evidence="2">
    <location>
        <begin position="1"/>
        <end position="25"/>
    </location>
</feature>
<evidence type="ECO:0000256" key="1">
    <source>
        <dbReference type="SAM" id="MobiDB-lite"/>
    </source>
</evidence>
<sequence length="195" mass="20076">MKKHGLAALVVVALGSVMILDQVHAESVSPVAPASHEVQDPLQESAPAVAPAAAGQEAAQETSAVQTQASSAEQATSDMVSANQSEEGFGESASASQAEPAALPAVPALDLAPKANSQPPVKPVDQGISTSFYQFTESAGRGTFLAHISYGDYDEAGYRKVAPKSQISAQLQSATGQGHVPLEVKATQNPRLFEL</sequence>
<organism evidence="3 4">
    <name type="scientific">Abiotrophia defectiva</name>
    <name type="common">Streptococcus defectivus</name>
    <dbReference type="NCBI Taxonomy" id="46125"/>
    <lineage>
        <taxon>Bacteria</taxon>
        <taxon>Bacillati</taxon>
        <taxon>Bacillota</taxon>
        <taxon>Bacilli</taxon>
        <taxon>Lactobacillales</taxon>
        <taxon>Aerococcaceae</taxon>
        <taxon>Abiotrophia</taxon>
    </lineage>
</organism>
<keyword evidence="2" id="KW-0732">Signal</keyword>
<feature type="compositionally biased region" description="Low complexity" evidence="1">
    <location>
        <begin position="84"/>
        <end position="100"/>
    </location>
</feature>